<dbReference type="PROSITE" id="PS52016">
    <property type="entry name" value="TONB_DEPENDENT_REC_3"/>
    <property type="match status" value="1"/>
</dbReference>
<organism evidence="14 15">
    <name type="scientific">Carboxylicivirga marina</name>
    <dbReference type="NCBI Taxonomy" id="2800988"/>
    <lineage>
        <taxon>Bacteria</taxon>
        <taxon>Pseudomonadati</taxon>
        <taxon>Bacteroidota</taxon>
        <taxon>Bacteroidia</taxon>
        <taxon>Marinilabiliales</taxon>
        <taxon>Marinilabiliaceae</taxon>
        <taxon>Carboxylicivirga</taxon>
    </lineage>
</organism>
<reference evidence="14 15" key="1">
    <citation type="submission" date="2021-01" db="EMBL/GenBank/DDBJ databases">
        <title>Carboxyliciviraga sp.nov., isolated from coastal sediments.</title>
        <authorList>
            <person name="Lu D."/>
            <person name="Zhang T."/>
        </authorList>
    </citation>
    <scope>NUCLEOTIDE SEQUENCE [LARGE SCALE GENOMIC DNA]</scope>
    <source>
        <strain evidence="14 15">N1Y132</strain>
    </source>
</reference>
<keyword evidence="2 10" id="KW-0813">Transport</keyword>
<dbReference type="Gene3D" id="2.170.130.10">
    <property type="entry name" value="TonB-dependent receptor, plug domain"/>
    <property type="match status" value="1"/>
</dbReference>
<keyword evidence="5" id="KW-0732">Signal</keyword>
<feature type="domain" description="TonB-dependent receptor-like beta-barrel" evidence="12">
    <location>
        <begin position="282"/>
        <end position="710"/>
    </location>
</feature>
<dbReference type="InterPro" id="IPR036942">
    <property type="entry name" value="Beta-barrel_TonB_sf"/>
</dbReference>
<dbReference type="PANTHER" id="PTHR30069:SF29">
    <property type="entry name" value="HEMOGLOBIN AND HEMOGLOBIN-HAPTOGLOBIN-BINDING PROTEIN 1-RELATED"/>
    <property type="match status" value="1"/>
</dbReference>
<keyword evidence="7 10" id="KW-0472">Membrane</keyword>
<keyword evidence="4 10" id="KW-0812">Transmembrane</keyword>
<evidence type="ECO:0000259" key="12">
    <source>
        <dbReference type="Pfam" id="PF00593"/>
    </source>
</evidence>
<evidence type="ECO:0000256" key="10">
    <source>
        <dbReference type="PROSITE-ProRule" id="PRU01360"/>
    </source>
</evidence>
<keyword evidence="8 14" id="KW-0675">Receptor</keyword>
<keyword evidence="6 11" id="KW-0798">TonB box</keyword>
<feature type="domain" description="TonB-dependent receptor plug" evidence="13">
    <location>
        <begin position="75"/>
        <end position="186"/>
    </location>
</feature>
<dbReference type="RefSeq" id="WP_200465440.1">
    <property type="nucleotide sequence ID" value="NZ_JAENRR010000029.1"/>
</dbReference>
<keyword evidence="9 10" id="KW-0998">Cell outer membrane</keyword>
<evidence type="ECO:0000256" key="8">
    <source>
        <dbReference type="ARBA" id="ARBA00023170"/>
    </source>
</evidence>
<gene>
    <name evidence="14" type="ORF">JIV24_12770</name>
</gene>
<evidence type="ECO:0000256" key="4">
    <source>
        <dbReference type="ARBA" id="ARBA00022692"/>
    </source>
</evidence>
<name>A0ABS1HKL3_9BACT</name>
<evidence type="ECO:0000313" key="15">
    <source>
        <dbReference type="Proteomes" id="UP000605676"/>
    </source>
</evidence>
<evidence type="ECO:0000256" key="6">
    <source>
        <dbReference type="ARBA" id="ARBA00023077"/>
    </source>
</evidence>
<dbReference type="Gene3D" id="2.40.170.20">
    <property type="entry name" value="TonB-dependent receptor, beta-barrel domain"/>
    <property type="match status" value="1"/>
</dbReference>
<evidence type="ECO:0000256" key="7">
    <source>
        <dbReference type="ARBA" id="ARBA00023136"/>
    </source>
</evidence>
<comment type="caution">
    <text evidence="14">The sequence shown here is derived from an EMBL/GenBank/DDBJ whole genome shotgun (WGS) entry which is preliminary data.</text>
</comment>
<evidence type="ECO:0000313" key="14">
    <source>
        <dbReference type="EMBL" id="MBK3518211.1"/>
    </source>
</evidence>
<evidence type="ECO:0000256" key="11">
    <source>
        <dbReference type="RuleBase" id="RU003357"/>
    </source>
</evidence>
<dbReference type="Proteomes" id="UP000605676">
    <property type="component" value="Unassembled WGS sequence"/>
</dbReference>
<proteinExistence type="inferred from homology"/>
<evidence type="ECO:0000256" key="2">
    <source>
        <dbReference type="ARBA" id="ARBA00022448"/>
    </source>
</evidence>
<evidence type="ECO:0000256" key="1">
    <source>
        <dbReference type="ARBA" id="ARBA00004571"/>
    </source>
</evidence>
<keyword evidence="15" id="KW-1185">Reference proteome</keyword>
<evidence type="ECO:0000259" key="13">
    <source>
        <dbReference type="Pfam" id="PF07715"/>
    </source>
</evidence>
<dbReference type="PANTHER" id="PTHR30069">
    <property type="entry name" value="TONB-DEPENDENT OUTER MEMBRANE RECEPTOR"/>
    <property type="match status" value="1"/>
</dbReference>
<accession>A0ABS1HKL3</accession>
<evidence type="ECO:0000256" key="5">
    <source>
        <dbReference type="ARBA" id="ARBA00022729"/>
    </source>
</evidence>
<dbReference type="InterPro" id="IPR000531">
    <property type="entry name" value="Beta-barrel_TonB"/>
</dbReference>
<evidence type="ECO:0000256" key="3">
    <source>
        <dbReference type="ARBA" id="ARBA00022452"/>
    </source>
</evidence>
<dbReference type="SUPFAM" id="SSF56935">
    <property type="entry name" value="Porins"/>
    <property type="match status" value="1"/>
</dbReference>
<dbReference type="Pfam" id="PF00593">
    <property type="entry name" value="TonB_dep_Rec_b-barrel"/>
    <property type="match status" value="1"/>
</dbReference>
<evidence type="ECO:0000256" key="9">
    <source>
        <dbReference type="ARBA" id="ARBA00023237"/>
    </source>
</evidence>
<keyword evidence="3 10" id="KW-1134">Transmembrane beta strand</keyword>
<comment type="similarity">
    <text evidence="10 11">Belongs to the TonB-dependent receptor family.</text>
</comment>
<comment type="subcellular location">
    <subcellularLocation>
        <location evidence="1 10">Cell outer membrane</location>
        <topology evidence="1 10">Multi-pass membrane protein</topology>
    </subcellularLocation>
</comment>
<dbReference type="InterPro" id="IPR012910">
    <property type="entry name" value="Plug_dom"/>
</dbReference>
<sequence>MKKYSLYKRLLRGCVVDVTVVLRQSRYLFLMLVAMCAVRVAGQDSVRIKQTYQYSLMELSQLKTITGSIKEVEVTKSPSNITVITQKMIEDRGYQTLVDVCQDIPGFDFMLYNEGNGEYPTHNMNRGIGEVGNSEVLVMVDGIVQNNISFNWSYLWTYENMLIDIERIEIVQGPGSVVYGAQAFTGIIHLITKSNHETVVVKSFVGSDNTRGADVLIGSKLGESLHLSMAVHSMFSKGDMGLNRYDPGSYFKNHRYPAYFTTDYNYEGDMLYDQPNTSYGGKTIPEGFNTTQSSFSLRGKLHYKNSTIGVFYSDYIRAYGPTIVAYEYDLIDKENTSHYRNFHTYFNNTTDVGSKLQVHSSLVFRGTNIIPDGGFKYLYRFPNLRKSYGAYSYQAYIEERLIWDFDNNSHFSLGLKGSISRKSDRIVSLGTYPNDKNSTPSSWDEAIKEDGSLNVPKSYPLFTVNEVAVFGLWDKQWKKMSYSVGLRYDYSSEFGSILNPRMTFDYNPSEYFGVKLLYGKAFRQPSIFELSNEFRGNPNLSPQKIHTYELELRSMMLNERLSIKANTFLSEVDELIGKVSDPTSLSGERFENIDQITITGLSVDLSWQLHKQLRYYSNYNYLVGLNKEGMYAINRTSKHKVNAGLNALFLNDRLTSDIRLNWVGKRKAPEENRWIQTYEGGYAPSYMKVNMALSYNIIPNLKLQLVVNNLLDEQFYGMGRETGSAYAEDYNFETNINPEGLIPAYHPQPGRIFLINLIWKQPTKMFNRDSEKI</sequence>
<dbReference type="Pfam" id="PF07715">
    <property type="entry name" value="Plug"/>
    <property type="match status" value="1"/>
</dbReference>
<protein>
    <submittedName>
        <fullName evidence="14">TonB-dependent receptor</fullName>
    </submittedName>
</protein>
<dbReference type="InterPro" id="IPR037066">
    <property type="entry name" value="Plug_dom_sf"/>
</dbReference>
<dbReference type="EMBL" id="JAENRR010000029">
    <property type="protein sequence ID" value="MBK3518211.1"/>
    <property type="molecule type" value="Genomic_DNA"/>
</dbReference>
<dbReference type="InterPro" id="IPR039426">
    <property type="entry name" value="TonB-dep_rcpt-like"/>
</dbReference>